<dbReference type="PIRSF" id="PIRSF002131">
    <property type="entry name" value="Ribosomal_S11"/>
    <property type="match status" value="1"/>
</dbReference>
<sequence length="132" mass="13807">MANVKKGTKKPKKKSTKVTETGKVYIYAGFNNTLVTITDPEGNTLFSGSAGAAGFKGSRKSTPYAASVAAEDLGRKAVSAGMEEVSVIVKGPGYGRIPAIKSLKTAGLKVVSISDVTPIPHNGCRPKKIRRV</sequence>
<dbReference type="SUPFAM" id="SSF53137">
    <property type="entry name" value="Translational machinery components"/>
    <property type="match status" value="1"/>
</dbReference>
<keyword evidence="2 7" id="KW-0699">rRNA-binding</keyword>
<keyword evidence="3 7" id="KW-0694">RNA-binding</keyword>
<dbReference type="Proteomes" id="UP000886066">
    <property type="component" value="Unassembled WGS sequence"/>
</dbReference>
<accession>A0A7C1DIC1</accession>
<evidence type="ECO:0000256" key="2">
    <source>
        <dbReference type="ARBA" id="ARBA00022730"/>
    </source>
</evidence>
<keyword evidence="5 7" id="KW-0687">Ribonucleoprotein</keyword>
<comment type="caution">
    <text evidence="9">The sequence shown here is derived from an EMBL/GenBank/DDBJ whole genome shotgun (WGS) entry which is preliminary data.</text>
</comment>
<evidence type="ECO:0000256" key="7">
    <source>
        <dbReference type="HAMAP-Rule" id="MF_01310"/>
    </source>
</evidence>
<dbReference type="GO" id="GO:1990904">
    <property type="term" value="C:ribonucleoprotein complex"/>
    <property type="evidence" value="ECO:0007669"/>
    <property type="project" value="UniProtKB-KW"/>
</dbReference>
<dbReference type="InterPro" id="IPR018102">
    <property type="entry name" value="Ribosomal_uS11_CS"/>
</dbReference>
<dbReference type="FunFam" id="3.30.420.80:FF:000010">
    <property type="entry name" value="30S ribosomal protein S11"/>
    <property type="match status" value="1"/>
</dbReference>
<dbReference type="PANTHER" id="PTHR11759">
    <property type="entry name" value="40S RIBOSOMAL PROTEIN S14/30S RIBOSOMAL PROTEIN S11"/>
    <property type="match status" value="1"/>
</dbReference>
<evidence type="ECO:0000256" key="6">
    <source>
        <dbReference type="ARBA" id="ARBA00035160"/>
    </source>
</evidence>
<reference evidence="9" key="1">
    <citation type="journal article" date="2020" name="mSystems">
        <title>Genome- and Community-Level Interaction Insights into Carbon Utilization and Element Cycling Functions of Hydrothermarchaeota in Hydrothermal Sediment.</title>
        <authorList>
            <person name="Zhou Z."/>
            <person name="Liu Y."/>
            <person name="Xu W."/>
            <person name="Pan J."/>
            <person name="Luo Z.H."/>
            <person name="Li M."/>
        </authorList>
    </citation>
    <scope>NUCLEOTIDE SEQUENCE [LARGE SCALE GENOMIC DNA]</scope>
    <source>
        <strain evidence="9">SpSt-1219</strain>
    </source>
</reference>
<protein>
    <recommendedName>
        <fullName evidence="6 7">Small ribosomal subunit protein uS11</fullName>
    </recommendedName>
</protein>
<evidence type="ECO:0000313" key="9">
    <source>
        <dbReference type="EMBL" id="HDQ88629.1"/>
    </source>
</evidence>
<dbReference type="GO" id="GO:0003735">
    <property type="term" value="F:structural constituent of ribosome"/>
    <property type="evidence" value="ECO:0007669"/>
    <property type="project" value="InterPro"/>
</dbReference>
<comment type="function">
    <text evidence="7">Located on the platform of the 30S subunit, it bridges several disparate RNA helices of the 16S rRNA. Forms part of the Shine-Dalgarno cleft in the 70S ribosome.</text>
</comment>
<dbReference type="PROSITE" id="PS00054">
    <property type="entry name" value="RIBOSOMAL_S11"/>
    <property type="match status" value="1"/>
</dbReference>
<dbReference type="NCBIfam" id="TIGR03632">
    <property type="entry name" value="uS11_bact"/>
    <property type="match status" value="1"/>
</dbReference>
<dbReference type="AlphaFoldDB" id="A0A7C1DIC1"/>
<comment type="similarity">
    <text evidence="1 7 8">Belongs to the universal ribosomal protein uS11 family.</text>
</comment>
<gene>
    <name evidence="7" type="primary">rpsK</name>
    <name evidence="9" type="ORF">ENN92_00555</name>
</gene>
<dbReference type="NCBIfam" id="NF003698">
    <property type="entry name" value="PRK05309.1"/>
    <property type="match status" value="1"/>
</dbReference>
<proteinExistence type="inferred from homology"/>
<dbReference type="EMBL" id="DSDM01000032">
    <property type="protein sequence ID" value="HDQ88629.1"/>
    <property type="molecule type" value="Genomic_DNA"/>
</dbReference>
<dbReference type="InterPro" id="IPR019981">
    <property type="entry name" value="Ribosomal_uS11_bac-type"/>
</dbReference>
<dbReference type="Gene3D" id="3.30.420.80">
    <property type="entry name" value="Ribosomal protein S11"/>
    <property type="match status" value="1"/>
</dbReference>
<evidence type="ECO:0000256" key="5">
    <source>
        <dbReference type="ARBA" id="ARBA00023274"/>
    </source>
</evidence>
<dbReference type="InterPro" id="IPR036967">
    <property type="entry name" value="Ribosomal_uS11_sf"/>
</dbReference>
<dbReference type="HAMAP" id="MF_01310">
    <property type="entry name" value="Ribosomal_uS11"/>
    <property type="match status" value="1"/>
</dbReference>
<evidence type="ECO:0000256" key="1">
    <source>
        <dbReference type="ARBA" id="ARBA00006194"/>
    </source>
</evidence>
<dbReference type="GO" id="GO:0006412">
    <property type="term" value="P:translation"/>
    <property type="evidence" value="ECO:0007669"/>
    <property type="project" value="UniProtKB-UniRule"/>
</dbReference>
<comment type="subunit">
    <text evidence="7">Part of the 30S ribosomal subunit. Interacts with proteins S7 and S18. Binds to IF-3.</text>
</comment>
<dbReference type="InterPro" id="IPR001971">
    <property type="entry name" value="Ribosomal_uS11"/>
</dbReference>
<evidence type="ECO:0000256" key="4">
    <source>
        <dbReference type="ARBA" id="ARBA00022980"/>
    </source>
</evidence>
<evidence type="ECO:0000256" key="3">
    <source>
        <dbReference type="ARBA" id="ARBA00022884"/>
    </source>
</evidence>
<dbReference type="GO" id="GO:0005840">
    <property type="term" value="C:ribosome"/>
    <property type="evidence" value="ECO:0007669"/>
    <property type="project" value="UniProtKB-KW"/>
</dbReference>
<dbReference type="Pfam" id="PF00411">
    <property type="entry name" value="Ribosomal_S11"/>
    <property type="match status" value="1"/>
</dbReference>
<keyword evidence="4 7" id="KW-0689">Ribosomal protein</keyword>
<evidence type="ECO:0000256" key="8">
    <source>
        <dbReference type="RuleBase" id="RU003629"/>
    </source>
</evidence>
<name>A0A7C1DIC1_UNCKA</name>
<dbReference type="GO" id="GO:0019843">
    <property type="term" value="F:rRNA binding"/>
    <property type="evidence" value="ECO:0007669"/>
    <property type="project" value="UniProtKB-UniRule"/>
</dbReference>
<organism evidence="9">
    <name type="scientific">candidate division WWE3 bacterium</name>
    <dbReference type="NCBI Taxonomy" id="2053526"/>
    <lineage>
        <taxon>Bacteria</taxon>
        <taxon>Katanobacteria</taxon>
    </lineage>
</organism>